<evidence type="ECO:0000313" key="7">
    <source>
        <dbReference type="Proteomes" id="UP000317365"/>
    </source>
</evidence>
<dbReference type="Gene3D" id="3.40.190.290">
    <property type="match status" value="1"/>
</dbReference>
<dbReference type="GO" id="GO:0003677">
    <property type="term" value="F:DNA binding"/>
    <property type="evidence" value="ECO:0007669"/>
    <property type="project" value="UniProtKB-KW"/>
</dbReference>
<dbReference type="SUPFAM" id="SSF46785">
    <property type="entry name" value="Winged helix' DNA-binding domain"/>
    <property type="match status" value="1"/>
</dbReference>
<evidence type="ECO:0000313" key="6">
    <source>
        <dbReference type="EMBL" id="QDL56232.1"/>
    </source>
</evidence>
<protein>
    <submittedName>
        <fullName evidence="6">LysR family transcriptional regulator</fullName>
    </submittedName>
</protein>
<reference evidence="7" key="1">
    <citation type="submission" date="2019-02" db="EMBL/GenBank/DDBJ databases">
        <title>Complete genome sequence of Rhodoferax sp. Gr-4.</title>
        <authorList>
            <person name="Jin L."/>
        </authorList>
    </citation>
    <scope>NUCLEOTIDE SEQUENCE [LARGE SCALE GENOMIC DNA]</scope>
    <source>
        <strain evidence="7">Gr-4</strain>
    </source>
</reference>
<comment type="similarity">
    <text evidence="1">Belongs to the LysR transcriptional regulatory family.</text>
</comment>
<dbReference type="InterPro" id="IPR000847">
    <property type="entry name" value="LysR_HTH_N"/>
</dbReference>
<dbReference type="GO" id="GO:0003700">
    <property type="term" value="F:DNA-binding transcription factor activity"/>
    <property type="evidence" value="ECO:0007669"/>
    <property type="project" value="InterPro"/>
</dbReference>
<dbReference type="Pfam" id="PF03466">
    <property type="entry name" value="LysR_substrate"/>
    <property type="match status" value="1"/>
</dbReference>
<dbReference type="KEGG" id="rhg:EXZ61_19850"/>
<feature type="domain" description="HTH lysR-type" evidence="5">
    <location>
        <begin position="3"/>
        <end position="60"/>
    </location>
</feature>
<keyword evidence="7" id="KW-1185">Reference proteome</keyword>
<keyword evidence="3" id="KW-0238">DNA-binding</keyword>
<dbReference type="InterPro" id="IPR005119">
    <property type="entry name" value="LysR_subst-bd"/>
</dbReference>
<dbReference type="InterPro" id="IPR058163">
    <property type="entry name" value="LysR-type_TF_proteobact-type"/>
</dbReference>
<dbReference type="PANTHER" id="PTHR30537">
    <property type="entry name" value="HTH-TYPE TRANSCRIPTIONAL REGULATOR"/>
    <property type="match status" value="1"/>
</dbReference>
<dbReference type="Pfam" id="PF00126">
    <property type="entry name" value="HTH_1"/>
    <property type="match status" value="1"/>
</dbReference>
<dbReference type="Gene3D" id="1.10.10.10">
    <property type="entry name" value="Winged helix-like DNA-binding domain superfamily/Winged helix DNA-binding domain"/>
    <property type="match status" value="1"/>
</dbReference>
<name>A0A515EU73_9BURK</name>
<sequence length="300" mass="32747">MQLQLDDIALFIRIAELGTLSAAARERNAPVSQVTRALARLEAGCGVRLLHRTTHGLSMTDEGDTFLSYGRKLMDTTAELGSEISGKLAGPSGWVRVSASPIMSDCVLAPSINGLYRRYPALHLDINADDRIADMARDGIDVAIRSGTLNTDTLVARKIGEHGRIVCAAPDYLATHGTPQRPEDLQHHRLIASSASPTLNRWSFADSQGPGEYQVKGYTRTDNTALLLSMALQGVGIARINDLYALPLIREGRLVPILQSYFASPRIPIYAVMLQERQRLPKIRACIDYWAEWLAASGAG</sequence>
<dbReference type="RefSeq" id="WP_142813671.1">
    <property type="nucleotide sequence ID" value="NZ_CP036282.1"/>
</dbReference>
<reference evidence="7" key="2">
    <citation type="journal article" date="2020" name="Int. J. Syst. Evol. Microbiol.">
        <title>Genomic insights into a novel species Rhodoferax aquaticus sp. nov., isolated from freshwater.</title>
        <authorList>
            <person name="Li T."/>
            <person name="Zhuo Y."/>
            <person name="Jin C.Z."/>
            <person name="Wu X."/>
            <person name="Ko S.R."/>
            <person name="Jin F.J."/>
            <person name="Ahn C.Y."/>
            <person name="Oh H.M."/>
            <person name="Lee H.G."/>
            <person name="Jin L."/>
        </authorList>
    </citation>
    <scope>NUCLEOTIDE SEQUENCE [LARGE SCALE GENOMIC DNA]</scope>
    <source>
        <strain evidence="7">Gr-4</strain>
    </source>
</reference>
<evidence type="ECO:0000256" key="1">
    <source>
        <dbReference type="ARBA" id="ARBA00009437"/>
    </source>
</evidence>
<gene>
    <name evidence="6" type="ORF">EXZ61_19850</name>
</gene>
<dbReference type="SUPFAM" id="SSF53850">
    <property type="entry name" value="Periplasmic binding protein-like II"/>
    <property type="match status" value="1"/>
</dbReference>
<evidence type="ECO:0000256" key="4">
    <source>
        <dbReference type="ARBA" id="ARBA00023163"/>
    </source>
</evidence>
<dbReference type="PROSITE" id="PS50931">
    <property type="entry name" value="HTH_LYSR"/>
    <property type="match status" value="1"/>
</dbReference>
<dbReference type="CDD" id="cd08422">
    <property type="entry name" value="PBP2_CrgA_like"/>
    <property type="match status" value="1"/>
</dbReference>
<organism evidence="6 7">
    <name type="scientific">Rhodoferax aquaticus</name>
    <dbReference type="NCBI Taxonomy" id="2527691"/>
    <lineage>
        <taxon>Bacteria</taxon>
        <taxon>Pseudomonadati</taxon>
        <taxon>Pseudomonadota</taxon>
        <taxon>Betaproteobacteria</taxon>
        <taxon>Burkholderiales</taxon>
        <taxon>Comamonadaceae</taxon>
        <taxon>Rhodoferax</taxon>
    </lineage>
</organism>
<keyword evidence="2" id="KW-0805">Transcription regulation</keyword>
<dbReference type="InterPro" id="IPR036390">
    <property type="entry name" value="WH_DNA-bd_sf"/>
</dbReference>
<dbReference type="InterPro" id="IPR036388">
    <property type="entry name" value="WH-like_DNA-bd_sf"/>
</dbReference>
<dbReference type="EMBL" id="CP036282">
    <property type="protein sequence ID" value="QDL56232.1"/>
    <property type="molecule type" value="Genomic_DNA"/>
</dbReference>
<evidence type="ECO:0000259" key="5">
    <source>
        <dbReference type="PROSITE" id="PS50931"/>
    </source>
</evidence>
<dbReference type="PANTHER" id="PTHR30537:SF5">
    <property type="entry name" value="HTH-TYPE TRANSCRIPTIONAL ACTIVATOR TTDR-RELATED"/>
    <property type="match status" value="1"/>
</dbReference>
<dbReference type="AlphaFoldDB" id="A0A515EU73"/>
<evidence type="ECO:0000256" key="3">
    <source>
        <dbReference type="ARBA" id="ARBA00023125"/>
    </source>
</evidence>
<proteinExistence type="inferred from homology"/>
<keyword evidence="4" id="KW-0804">Transcription</keyword>
<evidence type="ECO:0000256" key="2">
    <source>
        <dbReference type="ARBA" id="ARBA00023015"/>
    </source>
</evidence>
<dbReference type="Proteomes" id="UP000317365">
    <property type="component" value="Chromosome"/>
</dbReference>
<accession>A0A515EU73</accession>